<dbReference type="Gene3D" id="3.40.50.300">
    <property type="entry name" value="P-loop containing nucleotide triphosphate hydrolases"/>
    <property type="match status" value="1"/>
</dbReference>
<dbReference type="InterPro" id="IPR027417">
    <property type="entry name" value="P-loop_NTPase"/>
</dbReference>
<name>A0AAV9JAZ3_9PEZI</name>
<protein>
    <submittedName>
        <fullName evidence="1">Uncharacterized protein</fullName>
    </submittedName>
</protein>
<dbReference type="AlphaFoldDB" id="A0AAV9JAZ3"/>
<sequence length="238" mass="26730">MDWPSEYEENFSRAFPKGTPYSTGFELRNSGLPLPHLDIVLVTGDTTTATQSMCERFAQEFRFRHIHIREYLRSLADQGEDAGRALGSLHPLALKGILHSKKDVPAFFLLQILRYMIDEEVKRGQTRFMISGLDEDAETAMVFAEKIAEPAALFSFMYPATKGSEDASAHAAQISDVRASIEEDYEDILLEVEVADQEVEGAYERLFAAISERACSVPEMVMEDEQMGYARADSIVQT</sequence>
<gene>
    <name evidence="1" type="ORF">LTR36_007101</name>
</gene>
<proteinExistence type="predicted"/>
<dbReference type="Proteomes" id="UP001324427">
    <property type="component" value="Unassembled WGS sequence"/>
</dbReference>
<reference evidence="1 2" key="1">
    <citation type="submission" date="2021-11" db="EMBL/GenBank/DDBJ databases">
        <title>Black yeast isolated from Biological Soil Crust.</title>
        <authorList>
            <person name="Kurbessoian T."/>
        </authorList>
    </citation>
    <scope>NUCLEOTIDE SEQUENCE [LARGE SCALE GENOMIC DNA]</scope>
    <source>
        <strain evidence="1 2">CCFEE 5522</strain>
    </source>
</reference>
<evidence type="ECO:0000313" key="1">
    <source>
        <dbReference type="EMBL" id="KAK4542070.1"/>
    </source>
</evidence>
<organism evidence="1 2">
    <name type="scientific">Oleoguttula mirabilis</name>
    <dbReference type="NCBI Taxonomy" id="1507867"/>
    <lineage>
        <taxon>Eukaryota</taxon>
        <taxon>Fungi</taxon>
        <taxon>Dikarya</taxon>
        <taxon>Ascomycota</taxon>
        <taxon>Pezizomycotina</taxon>
        <taxon>Dothideomycetes</taxon>
        <taxon>Dothideomycetidae</taxon>
        <taxon>Mycosphaerellales</taxon>
        <taxon>Teratosphaeriaceae</taxon>
        <taxon>Oleoguttula</taxon>
    </lineage>
</organism>
<dbReference type="EMBL" id="JAVFHQ010000045">
    <property type="protein sequence ID" value="KAK4542070.1"/>
    <property type="molecule type" value="Genomic_DNA"/>
</dbReference>
<accession>A0AAV9JAZ3</accession>
<comment type="caution">
    <text evidence="1">The sequence shown here is derived from an EMBL/GenBank/DDBJ whole genome shotgun (WGS) entry which is preliminary data.</text>
</comment>
<keyword evidence="2" id="KW-1185">Reference proteome</keyword>
<evidence type="ECO:0000313" key="2">
    <source>
        <dbReference type="Proteomes" id="UP001324427"/>
    </source>
</evidence>